<organism evidence="3 4">
    <name type="scientific">Exophiala mesophila</name>
    <name type="common">Black yeast-like fungus</name>
    <dbReference type="NCBI Taxonomy" id="212818"/>
    <lineage>
        <taxon>Eukaryota</taxon>
        <taxon>Fungi</taxon>
        <taxon>Dikarya</taxon>
        <taxon>Ascomycota</taxon>
        <taxon>Pezizomycotina</taxon>
        <taxon>Eurotiomycetes</taxon>
        <taxon>Chaetothyriomycetidae</taxon>
        <taxon>Chaetothyriales</taxon>
        <taxon>Herpotrichiellaceae</taxon>
        <taxon>Exophiala</taxon>
    </lineage>
</organism>
<dbReference type="OrthoDB" id="10037376at2759"/>
<feature type="compositionally biased region" description="Basic and acidic residues" evidence="2">
    <location>
        <begin position="9"/>
        <end position="22"/>
    </location>
</feature>
<evidence type="ECO:0000256" key="2">
    <source>
        <dbReference type="SAM" id="MobiDB-lite"/>
    </source>
</evidence>
<evidence type="ECO:0008006" key="5">
    <source>
        <dbReference type="Google" id="ProtNLM"/>
    </source>
</evidence>
<reference evidence="3 4" key="1">
    <citation type="submission" date="2017-03" db="EMBL/GenBank/DDBJ databases">
        <title>Genomes of endolithic fungi from Antarctica.</title>
        <authorList>
            <person name="Coleine C."/>
            <person name="Masonjones S."/>
            <person name="Stajich J.E."/>
        </authorList>
    </citation>
    <scope>NUCLEOTIDE SEQUENCE [LARGE SCALE GENOMIC DNA]</scope>
    <source>
        <strain evidence="3 4">CCFEE 6314</strain>
    </source>
</reference>
<dbReference type="InterPro" id="IPR043504">
    <property type="entry name" value="Peptidase_S1_PA_chymotrypsin"/>
</dbReference>
<dbReference type="InterPro" id="IPR009003">
    <property type="entry name" value="Peptidase_S1_PA"/>
</dbReference>
<evidence type="ECO:0000256" key="1">
    <source>
        <dbReference type="ARBA" id="ARBA00022729"/>
    </source>
</evidence>
<comment type="caution">
    <text evidence="3">The sequence shown here is derived from an EMBL/GenBank/DDBJ whole genome shotgun (WGS) entry which is preliminary data.</text>
</comment>
<dbReference type="SUPFAM" id="SSF50494">
    <property type="entry name" value="Trypsin-like serine proteases"/>
    <property type="match status" value="1"/>
</dbReference>
<name>A0A438MYE7_EXOME</name>
<dbReference type="Proteomes" id="UP000288859">
    <property type="component" value="Unassembled WGS sequence"/>
</dbReference>
<dbReference type="AlphaFoldDB" id="A0A438MYE7"/>
<evidence type="ECO:0000313" key="3">
    <source>
        <dbReference type="EMBL" id="RVX68766.1"/>
    </source>
</evidence>
<gene>
    <name evidence="3" type="ORF">B0A52_07652</name>
</gene>
<sequence>MENPIDATEITKRDPLPAEGHSKPATVEILNLPLDKKNKPRLEEKDGRLLIVADVGEGGLNVTQPFPNAEAIQVTAEMVAYLADVTEIKSHRPPGVETTFTATKATPTLHVQMARGLTATKAKDEGVDKGGTIFDTDDRILFNPTTYPFRTVGKVRTAGSWGSGTMIGPCHVLTASHCVNWQSDGSIGWLTFTPGYYDGRGPWGEIGVSRVLYWDRMPGSLTDEQTAFDYAVLILEQRIGDTIGHAGVKEYHRDWNGGTYWQYLGYPGELASGQRPAIQYNGIVSTVQSVTKDNREGFVMGHFNEFTPGQSGGCAWGYWANEVGPHIVGVGSTIGSTAVEKPHGSTIGDNEYAGGPALLRLARYARDTYP</sequence>
<feature type="region of interest" description="Disordered" evidence="2">
    <location>
        <begin position="1"/>
        <end position="23"/>
    </location>
</feature>
<protein>
    <recommendedName>
        <fullName evidence="5">Serine protease</fullName>
    </recommendedName>
</protein>
<dbReference type="PANTHER" id="PTHR15462:SF8">
    <property type="entry name" value="SERINE PROTEASE"/>
    <property type="match status" value="1"/>
</dbReference>
<keyword evidence="1" id="KW-0732">Signal</keyword>
<evidence type="ECO:0000313" key="4">
    <source>
        <dbReference type="Proteomes" id="UP000288859"/>
    </source>
</evidence>
<dbReference type="Gene3D" id="2.40.10.10">
    <property type="entry name" value="Trypsin-like serine proteases"/>
    <property type="match status" value="2"/>
</dbReference>
<dbReference type="PANTHER" id="PTHR15462">
    <property type="entry name" value="SERINE PROTEASE"/>
    <property type="match status" value="1"/>
</dbReference>
<dbReference type="EMBL" id="NAJM01000035">
    <property type="protein sequence ID" value="RVX68766.1"/>
    <property type="molecule type" value="Genomic_DNA"/>
</dbReference>
<proteinExistence type="predicted"/>
<dbReference type="InterPro" id="IPR050966">
    <property type="entry name" value="Glutamyl_endopeptidase"/>
</dbReference>
<accession>A0A438MYE7</accession>